<evidence type="ECO:0000313" key="11">
    <source>
        <dbReference type="EMBL" id="KAH6836030.1"/>
    </source>
</evidence>
<keyword evidence="5" id="KW-0547">Nucleotide-binding</keyword>
<evidence type="ECO:0000256" key="7">
    <source>
        <dbReference type="ARBA" id="ARBA00022989"/>
    </source>
</evidence>
<dbReference type="Pfam" id="PF00005">
    <property type="entry name" value="ABC_tran"/>
    <property type="match status" value="1"/>
</dbReference>
<dbReference type="EMBL" id="SDAM02000027">
    <property type="protein sequence ID" value="KAH6836030.1"/>
    <property type="molecule type" value="Genomic_DNA"/>
</dbReference>
<dbReference type="PANTHER" id="PTHR48041">
    <property type="entry name" value="ABC TRANSPORTER G FAMILY MEMBER 28"/>
    <property type="match status" value="1"/>
</dbReference>
<gene>
    <name evidence="11" type="ORF">C2S53_002192</name>
</gene>
<dbReference type="InterPro" id="IPR027417">
    <property type="entry name" value="P-loop_NTPase"/>
</dbReference>
<organism evidence="11 12">
    <name type="scientific">Perilla frutescens var. hirtella</name>
    <name type="common">Perilla citriodora</name>
    <name type="synonym">Perilla setoyensis</name>
    <dbReference type="NCBI Taxonomy" id="608512"/>
    <lineage>
        <taxon>Eukaryota</taxon>
        <taxon>Viridiplantae</taxon>
        <taxon>Streptophyta</taxon>
        <taxon>Embryophyta</taxon>
        <taxon>Tracheophyta</taxon>
        <taxon>Spermatophyta</taxon>
        <taxon>Magnoliopsida</taxon>
        <taxon>eudicotyledons</taxon>
        <taxon>Gunneridae</taxon>
        <taxon>Pentapetalae</taxon>
        <taxon>asterids</taxon>
        <taxon>lamiids</taxon>
        <taxon>Lamiales</taxon>
        <taxon>Lamiaceae</taxon>
        <taxon>Nepetoideae</taxon>
        <taxon>Elsholtzieae</taxon>
        <taxon>Perilla</taxon>
    </lineage>
</organism>
<dbReference type="InterPro" id="IPR050352">
    <property type="entry name" value="ABCG_transporters"/>
</dbReference>
<evidence type="ECO:0000256" key="8">
    <source>
        <dbReference type="ARBA" id="ARBA00023136"/>
    </source>
</evidence>
<evidence type="ECO:0000259" key="10">
    <source>
        <dbReference type="PROSITE" id="PS50893"/>
    </source>
</evidence>
<evidence type="ECO:0000256" key="5">
    <source>
        <dbReference type="ARBA" id="ARBA00022741"/>
    </source>
</evidence>
<keyword evidence="7 9" id="KW-1133">Transmembrane helix</keyword>
<keyword evidence="3" id="KW-0813">Transport</keyword>
<feature type="transmembrane region" description="Helical" evidence="9">
    <location>
        <begin position="525"/>
        <end position="544"/>
    </location>
</feature>
<keyword evidence="8 9" id="KW-0472">Membrane</keyword>
<dbReference type="Proteomes" id="UP001190926">
    <property type="component" value="Unassembled WGS sequence"/>
</dbReference>
<evidence type="ECO:0000256" key="6">
    <source>
        <dbReference type="ARBA" id="ARBA00022840"/>
    </source>
</evidence>
<dbReference type="PANTHER" id="PTHR48041:SF56">
    <property type="entry name" value="ABC TRANSPORTER G FAMILY MEMBER 25"/>
    <property type="match status" value="1"/>
</dbReference>
<feature type="transmembrane region" description="Helical" evidence="9">
    <location>
        <begin position="417"/>
        <end position="438"/>
    </location>
</feature>
<keyword evidence="4 9" id="KW-0812">Transmembrane</keyword>
<dbReference type="Pfam" id="PF01061">
    <property type="entry name" value="ABC2_membrane"/>
    <property type="match status" value="1"/>
</dbReference>
<comment type="caution">
    <text evidence="11">The sequence shown here is derived from an EMBL/GenBank/DDBJ whole genome shotgun (WGS) entry which is preliminary data.</text>
</comment>
<evidence type="ECO:0000256" key="4">
    <source>
        <dbReference type="ARBA" id="ARBA00022692"/>
    </source>
</evidence>
<dbReference type="InterPro" id="IPR013525">
    <property type="entry name" value="ABC2_TM"/>
</dbReference>
<dbReference type="GO" id="GO:0016887">
    <property type="term" value="F:ATP hydrolysis activity"/>
    <property type="evidence" value="ECO:0007669"/>
    <property type="project" value="InterPro"/>
</dbReference>
<name>A0AAD4JLG0_PERFH</name>
<reference evidence="11 12" key="1">
    <citation type="journal article" date="2021" name="Nat. Commun.">
        <title>Incipient diploidization of the medicinal plant Perilla within 10,000 years.</title>
        <authorList>
            <person name="Zhang Y."/>
            <person name="Shen Q."/>
            <person name="Leng L."/>
            <person name="Zhang D."/>
            <person name="Chen S."/>
            <person name="Shi Y."/>
            <person name="Ning Z."/>
            <person name="Chen S."/>
        </authorList>
    </citation>
    <scope>NUCLEOTIDE SEQUENCE [LARGE SCALE GENOMIC DNA]</scope>
    <source>
        <strain evidence="12">cv. PC099</strain>
    </source>
</reference>
<dbReference type="SMART" id="SM00382">
    <property type="entry name" value="AAA"/>
    <property type="match status" value="1"/>
</dbReference>
<keyword evidence="6 11" id="KW-0067">ATP-binding</keyword>
<sequence length="646" mass="70651">MAETFPNIAGENSKSHSSSPITLKFLDVSFRIKLHESNTRSRIFNTFAAAAAPPLSDVESPTAQERTILNGITGSAAPGKILAILGPSGSGKSTLLNAISGRLHGHGLSGKILYNNQKMTKSVQKNTGFVAQDDVLHPHLTVRETLIFCSLLRLPVTVTKREKIAAVDSVISELNLTRCAETVVGNGLARGVSGGERKRVSIAHEMLVDPSLLILDEPTSGLDATAAYGVVATLGRLAERGKTVVTSVHQPSSRVYQVFDELLVMSEGSCIYFGKGSEAMAYFESVGFSPSFPMNPADFLLDLANGICNVDSASERERPNVREVLTSSYNKLLAPKVKLDCLEASSTVGQETQIPSNANTRLAWFNQFNVLLHRNLKAKKQETFDSLRVIQVIVSSFLAGLMWWHSDYLDIQDRLGLLFFISIFWGVLPSFNAVFVFAQDRAILVKERSSSMYTLSSYFVARIMGDLPMELVLPAVFLCITYWMAGLKTELSAFATTLIIVLGYVLVSQGLGLAIGALLMDAKKASVVVTVAMLAFVLTGGYYVHKLPFSAYWMKYVSTTFYCYRLLVYVQYGDGESISSLLSCSSPRLGLEPGRGRGRGRDIATCRFIHQDIRGQIHPVVSIAMLLLMFVGYRVLAYVALSRVRA</sequence>
<dbReference type="FunFam" id="3.40.50.300:FF:000337">
    <property type="entry name" value="ABC transporter G family member 22"/>
    <property type="match status" value="1"/>
</dbReference>
<protein>
    <submittedName>
        <fullName evidence="11">ATP-binding cassette family G25</fullName>
    </submittedName>
</protein>
<dbReference type="SUPFAM" id="SSF52540">
    <property type="entry name" value="P-loop containing nucleoside triphosphate hydrolases"/>
    <property type="match status" value="1"/>
</dbReference>
<proteinExistence type="inferred from homology"/>
<feature type="transmembrane region" description="Helical" evidence="9">
    <location>
        <begin position="459"/>
        <end position="485"/>
    </location>
</feature>
<dbReference type="GO" id="GO:0005524">
    <property type="term" value="F:ATP binding"/>
    <property type="evidence" value="ECO:0007669"/>
    <property type="project" value="UniProtKB-KW"/>
</dbReference>
<accession>A0AAD4JLG0</accession>
<evidence type="ECO:0000256" key="1">
    <source>
        <dbReference type="ARBA" id="ARBA00004141"/>
    </source>
</evidence>
<feature type="domain" description="ABC transporter" evidence="10">
    <location>
        <begin position="53"/>
        <end position="292"/>
    </location>
</feature>
<keyword evidence="12" id="KW-1185">Reference proteome</keyword>
<feature type="transmembrane region" description="Helical" evidence="9">
    <location>
        <begin position="491"/>
        <end position="518"/>
    </location>
</feature>
<dbReference type="InterPro" id="IPR003439">
    <property type="entry name" value="ABC_transporter-like_ATP-bd"/>
</dbReference>
<comment type="subcellular location">
    <subcellularLocation>
        <location evidence="1">Membrane</location>
        <topology evidence="1">Multi-pass membrane protein</topology>
    </subcellularLocation>
</comment>
<evidence type="ECO:0000313" key="12">
    <source>
        <dbReference type="Proteomes" id="UP001190926"/>
    </source>
</evidence>
<dbReference type="AlphaFoldDB" id="A0AAD4JLG0"/>
<dbReference type="GO" id="GO:0005886">
    <property type="term" value="C:plasma membrane"/>
    <property type="evidence" value="ECO:0007669"/>
    <property type="project" value="TreeGrafter"/>
</dbReference>
<evidence type="ECO:0000256" key="3">
    <source>
        <dbReference type="ARBA" id="ARBA00022448"/>
    </source>
</evidence>
<dbReference type="InterPro" id="IPR003593">
    <property type="entry name" value="AAA+_ATPase"/>
</dbReference>
<dbReference type="Gene3D" id="3.40.50.300">
    <property type="entry name" value="P-loop containing nucleotide triphosphate hydrolases"/>
    <property type="match status" value="1"/>
</dbReference>
<feature type="transmembrane region" description="Helical" evidence="9">
    <location>
        <begin position="387"/>
        <end position="405"/>
    </location>
</feature>
<evidence type="ECO:0000256" key="2">
    <source>
        <dbReference type="ARBA" id="ARBA00005814"/>
    </source>
</evidence>
<dbReference type="PROSITE" id="PS50893">
    <property type="entry name" value="ABC_TRANSPORTER_2"/>
    <property type="match status" value="1"/>
</dbReference>
<evidence type="ECO:0000256" key="9">
    <source>
        <dbReference type="SAM" id="Phobius"/>
    </source>
</evidence>
<feature type="transmembrane region" description="Helical" evidence="9">
    <location>
        <begin position="620"/>
        <end position="641"/>
    </location>
</feature>
<dbReference type="GO" id="GO:0140359">
    <property type="term" value="F:ABC-type transporter activity"/>
    <property type="evidence" value="ECO:0007669"/>
    <property type="project" value="InterPro"/>
</dbReference>
<comment type="similarity">
    <text evidence="2">Belongs to the ABC transporter superfamily. ABCG family. Eye pigment precursor importer (TC 3.A.1.204) subfamily.</text>
</comment>